<evidence type="ECO:0000259" key="9">
    <source>
        <dbReference type="Pfam" id="PF19269"/>
    </source>
</evidence>
<keyword evidence="2 7" id="KW-0436">Ligase</keyword>
<keyword evidence="7" id="KW-0963">Cytoplasm</keyword>
<dbReference type="SUPFAM" id="SSF52374">
    <property type="entry name" value="Nucleotidylyl transferase"/>
    <property type="match status" value="1"/>
</dbReference>
<feature type="short sequence motif" description="'HIGH' region" evidence="7">
    <location>
        <begin position="10"/>
        <end position="20"/>
    </location>
</feature>
<accession>A0A318XNK7</accession>
<evidence type="ECO:0000256" key="5">
    <source>
        <dbReference type="ARBA" id="ARBA00022917"/>
    </source>
</evidence>
<feature type="binding site" evidence="7">
    <location>
        <position position="254"/>
    </location>
    <ligand>
        <name>ATP</name>
        <dbReference type="ChEBI" id="CHEBI:30616"/>
    </ligand>
</feature>
<feature type="domain" description="Glutamyl/glutaminyl-tRNA synthetase class Ib catalytic" evidence="8">
    <location>
        <begin position="5"/>
        <end position="320"/>
    </location>
</feature>
<dbReference type="Pfam" id="PF19269">
    <property type="entry name" value="Anticodon_2"/>
    <property type="match status" value="1"/>
</dbReference>
<reference evidence="10 11" key="1">
    <citation type="submission" date="2018-06" db="EMBL/GenBank/DDBJ databases">
        <title>Genomic Encyclopedia of Type Strains, Phase I: the one thousand microbial genomes (KMG-I) project.</title>
        <authorList>
            <person name="Kyrpides N."/>
        </authorList>
    </citation>
    <scope>NUCLEOTIDE SEQUENCE [LARGE SCALE GENOMIC DNA]</scope>
    <source>
        <strain evidence="10 11">DSM 19573</strain>
    </source>
</reference>
<keyword evidence="11" id="KW-1185">Reference proteome</keyword>
<comment type="subunit">
    <text evidence="7">Monomer.</text>
</comment>
<proteinExistence type="inferred from homology"/>
<dbReference type="Gene3D" id="1.10.10.350">
    <property type="match status" value="1"/>
</dbReference>
<dbReference type="InterPro" id="IPR000924">
    <property type="entry name" value="Glu/Gln-tRNA-synth"/>
</dbReference>
<comment type="subcellular location">
    <subcellularLocation>
        <location evidence="7">Cytoplasm</location>
    </subcellularLocation>
</comment>
<evidence type="ECO:0000256" key="1">
    <source>
        <dbReference type="ARBA" id="ARBA00007894"/>
    </source>
</evidence>
<sequence length="489" mass="55288">MSNTRTRYAPSPTGYMHIGNLRTALYEYLIAKKDNGKFILRIEDTDQERYVEGAVDVIYKTLRLAGIVHDEGPDVGGGYGPYIQSERRGMYLEYAKKLVDQDSAYYCFCTKERLACLKDEQDAAGHGHRYDRHCLKLSKEEIARKLADNEPYVIRQKMPDTGSTSFEDAVYGTITVENSELDDQILIKTDGLPTYNFANVIDDHQMAITHVVRGNEYLSSTPKYNLLYQAFGWDIPTYVHVPLILKASGQKLSKRAGDPSFEDLVSMGYLVEAIVNYVVLLGWSPCTNQEIFSLRELEEAFDISGISKAPAIFDINKLTWMNGEYIRNMPVEEFDKLAEPYYEKTFADKNVDTLKISKLLQIRTEILTAIPESIDFINELPDYDVNMYVHKKSKTTLENSLESLISAYPVLEAINQWNEETIHAALFAHIEALGIKNSLLLWPVRTAISGKAVTPGGAIEIADILGKDETLRRIKIGTEKLKTATNRSV</sequence>
<dbReference type="GO" id="GO:0008270">
    <property type="term" value="F:zinc ion binding"/>
    <property type="evidence" value="ECO:0007669"/>
    <property type="project" value="InterPro"/>
</dbReference>
<dbReference type="InterPro" id="IPR020058">
    <property type="entry name" value="Glu/Gln-tRNA-synth_Ib_cat-dom"/>
</dbReference>
<protein>
    <recommendedName>
        <fullName evidence="7">Glutamate--tRNA ligase</fullName>
        <ecNumber evidence="7">6.1.1.17</ecNumber>
    </recommendedName>
    <alternativeName>
        <fullName evidence="7">Glutamyl-tRNA synthetase</fullName>
        <shortName evidence="7">GluRS</shortName>
    </alternativeName>
</protein>
<name>A0A318XNK7_9FIRM</name>
<dbReference type="GO" id="GO:0000049">
    <property type="term" value="F:tRNA binding"/>
    <property type="evidence" value="ECO:0007669"/>
    <property type="project" value="InterPro"/>
</dbReference>
<dbReference type="Gene3D" id="3.40.50.620">
    <property type="entry name" value="HUPs"/>
    <property type="match status" value="1"/>
</dbReference>
<evidence type="ECO:0000256" key="2">
    <source>
        <dbReference type="ARBA" id="ARBA00022598"/>
    </source>
</evidence>
<keyword evidence="4 7" id="KW-0067">ATP-binding</keyword>
<comment type="caution">
    <text evidence="7">Lacks conserved residue(s) required for the propagation of feature annotation.</text>
</comment>
<dbReference type="InterPro" id="IPR001412">
    <property type="entry name" value="aa-tRNA-synth_I_CS"/>
</dbReference>
<dbReference type="NCBIfam" id="TIGR00464">
    <property type="entry name" value="gltX_bact"/>
    <property type="match status" value="1"/>
</dbReference>
<dbReference type="SUPFAM" id="SSF48163">
    <property type="entry name" value="An anticodon-binding domain of class I aminoacyl-tRNA synthetases"/>
    <property type="match status" value="1"/>
</dbReference>
<dbReference type="GO" id="GO:0006424">
    <property type="term" value="P:glutamyl-tRNA aminoacylation"/>
    <property type="evidence" value="ECO:0007669"/>
    <property type="project" value="UniProtKB-UniRule"/>
</dbReference>
<evidence type="ECO:0000313" key="10">
    <source>
        <dbReference type="EMBL" id="PYG89710.1"/>
    </source>
</evidence>
<dbReference type="PANTHER" id="PTHR43311:SF2">
    <property type="entry name" value="GLUTAMATE--TRNA LIGASE, MITOCHONDRIAL-RELATED"/>
    <property type="match status" value="1"/>
</dbReference>
<dbReference type="InterPro" id="IPR045462">
    <property type="entry name" value="aa-tRNA-synth_I_cd-bd"/>
</dbReference>
<gene>
    <name evidence="7" type="primary">gltX</name>
    <name evidence="10" type="ORF">LY28_00302</name>
</gene>
<dbReference type="GO" id="GO:0005524">
    <property type="term" value="F:ATP binding"/>
    <property type="evidence" value="ECO:0007669"/>
    <property type="project" value="UniProtKB-UniRule"/>
</dbReference>
<keyword evidence="6 7" id="KW-0030">Aminoacyl-tRNA synthetase</keyword>
<evidence type="ECO:0000256" key="7">
    <source>
        <dbReference type="HAMAP-Rule" id="MF_00022"/>
    </source>
</evidence>
<dbReference type="PANTHER" id="PTHR43311">
    <property type="entry name" value="GLUTAMATE--TRNA LIGASE"/>
    <property type="match status" value="1"/>
</dbReference>
<dbReference type="EMBL" id="QKMR01000002">
    <property type="protein sequence ID" value="PYG89710.1"/>
    <property type="molecule type" value="Genomic_DNA"/>
</dbReference>
<dbReference type="OrthoDB" id="9807503at2"/>
<evidence type="ECO:0000313" key="11">
    <source>
        <dbReference type="Proteomes" id="UP000248132"/>
    </source>
</evidence>
<dbReference type="EC" id="6.1.1.17" evidence="7"/>
<dbReference type="Pfam" id="PF00749">
    <property type="entry name" value="tRNA-synt_1c"/>
    <property type="match status" value="1"/>
</dbReference>
<dbReference type="FunFam" id="3.40.50.620:FF:000045">
    <property type="entry name" value="Glutamate--tRNA ligase, mitochondrial"/>
    <property type="match status" value="1"/>
</dbReference>
<comment type="caution">
    <text evidence="10">The sequence shown here is derived from an EMBL/GenBank/DDBJ whole genome shotgun (WGS) entry which is preliminary data.</text>
</comment>
<dbReference type="CDD" id="cd00808">
    <property type="entry name" value="GluRS_core"/>
    <property type="match status" value="1"/>
</dbReference>
<dbReference type="InterPro" id="IPR020751">
    <property type="entry name" value="aa-tRNA-synth_I_codon-bd_sub2"/>
</dbReference>
<comment type="catalytic activity">
    <reaction evidence="7">
        <text>tRNA(Glu) + L-glutamate + ATP = L-glutamyl-tRNA(Glu) + AMP + diphosphate</text>
        <dbReference type="Rhea" id="RHEA:23540"/>
        <dbReference type="Rhea" id="RHEA-COMP:9663"/>
        <dbReference type="Rhea" id="RHEA-COMP:9680"/>
        <dbReference type="ChEBI" id="CHEBI:29985"/>
        <dbReference type="ChEBI" id="CHEBI:30616"/>
        <dbReference type="ChEBI" id="CHEBI:33019"/>
        <dbReference type="ChEBI" id="CHEBI:78442"/>
        <dbReference type="ChEBI" id="CHEBI:78520"/>
        <dbReference type="ChEBI" id="CHEBI:456215"/>
        <dbReference type="EC" id="6.1.1.17"/>
    </reaction>
</comment>
<dbReference type="GO" id="GO:0005737">
    <property type="term" value="C:cytoplasm"/>
    <property type="evidence" value="ECO:0007669"/>
    <property type="project" value="UniProtKB-SubCell"/>
</dbReference>
<keyword evidence="3 7" id="KW-0547">Nucleotide-binding</keyword>
<dbReference type="InterPro" id="IPR049940">
    <property type="entry name" value="GluQ/Sye"/>
</dbReference>
<evidence type="ECO:0000256" key="4">
    <source>
        <dbReference type="ARBA" id="ARBA00022840"/>
    </source>
</evidence>
<comment type="similarity">
    <text evidence="1 7">Belongs to the class-I aminoacyl-tRNA synthetase family. Glutamate--tRNA ligase type 1 subfamily.</text>
</comment>
<dbReference type="InterPro" id="IPR008925">
    <property type="entry name" value="aa_tRNA-synth_I_cd-bd_sf"/>
</dbReference>
<feature type="short sequence motif" description="'KMSKS' region" evidence="7">
    <location>
        <begin position="251"/>
        <end position="255"/>
    </location>
</feature>
<dbReference type="PROSITE" id="PS00178">
    <property type="entry name" value="AA_TRNA_LIGASE_I"/>
    <property type="match status" value="1"/>
</dbReference>
<evidence type="ECO:0000256" key="6">
    <source>
        <dbReference type="ARBA" id="ARBA00023146"/>
    </source>
</evidence>
<keyword evidence="5 7" id="KW-0648">Protein biosynthesis</keyword>
<comment type="function">
    <text evidence="7">Catalyzes the attachment of glutamate to tRNA(Glu) in a two-step reaction: glutamate is first activated by ATP to form Glu-AMP and then transferred to the acceptor end of tRNA(Glu).</text>
</comment>
<evidence type="ECO:0000259" key="8">
    <source>
        <dbReference type="Pfam" id="PF00749"/>
    </source>
</evidence>
<dbReference type="InterPro" id="IPR014729">
    <property type="entry name" value="Rossmann-like_a/b/a_fold"/>
</dbReference>
<dbReference type="InterPro" id="IPR033910">
    <property type="entry name" value="GluRS_core"/>
</dbReference>
<dbReference type="AlphaFoldDB" id="A0A318XNK7"/>
<evidence type="ECO:0000256" key="3">
    <source>
        <dbReference type="ARBA" id="ARBA00022741"/>
    </source>
</evidence>
<organism evidence="10 11">
    <name type="scientific">Ruminiclostridium sufflavum DSM 19573</name>
    <dbReference type="NCBI Taxonomy" id="1121337"/>
    <lineage>
        <taxon>Bacteria</taxon>
        <taxon>Bacillati</taxon>
        <taxon>Bacillota</taxon>
        <taxon>Clostridia</taxon>
        <taxon>Eubacteriales</taxon>
        <taxon>Oscillospiraceae</taxon>
        <taxon>Ruminiclostridium</taxon>
    </lineage>
</organism>
<dbReference type="HAMAP" id="MF_00022">
    <property type="entry name" value="Glu_tRNA_synth_type1"/>
    <property type="match status" value="1"/>
</dbReference>
<dbReference type="GO" id="GO:0004818">
    <property type="term" value="F:glutamate-tRNA ligase activity"/>
    <property type="evidence" value="ECO:0007669"/>
    <property type="project" value="UniProtKB-UniRule"/>
</dbReference>
<feature type="domain" description="Aminoacyl-tRNA synthetase class I anticodon-binding" evidence="9">
    <location>
        <begin position="336"/>
        <end position="476"/>
    </location>
</feature>
<dbReference type="Proteomes" id="UP000248132">
    <property type="component" value="Unassembled WGS sequence"/>
</dbReference>
<dbReference type="InterPro" id="IPR004527">
    <property type="entry name" value="Glu-tRNA-ligase_bac/mito"/>
</dbReference>
<dbReference type="PRINTS" id="PR00987">
    <property type="entry name" value="TRNASYNTHGLU"/>
</dbReference>